<dbReference type="InterPro" id="IPR029409">
    <property type="entry name" value="TMEM237"/>
</dbReference>
<feature type="compositionally biased region" description="Basic and acidic residues" evidence="11">
    <location>
        <begin position="299"/>
        <end position="310"/>
    </location>
</feature>
<evidence type="ECO:0000256" key="3">
    <source>
        <dbReference type="ARBA" id="ARBA00008783"/>
    </source>
</evidence>
<keyword evidence="4 12" id="KW-0812">Transmembrane</keyword>
<evidence type="ECO:0000256" key="10">
    <source>
        <dbReference type="ARBA" id="ARBA00025631"/>
    </source>
</evidence>
<feature type="transmembrane region" description="Helical" evidence="12">
    <location>
        <begin position="496"/>
        <end position="512"/>
    </location>
</feature>
<feature type="transmembrane region" description="Helical" evidence="12">
    <location>
        <begin position="407"/>
        <end position="425"/>
    </location>
</feature>
<keyword evidence="14" id="KW-1185">Reference proteome</keyword>
<feature type="compositionally biased region" description="Basic residues" evidence="11">
    <location>
        <begin position="218"/>
        <end position="229"/>
    </location>
</feature>
<dbReference type="Proteomes" id="UP000823941">
    <property type="component" value="Chromosome 13"/>
</dbReference>
<comment type="subcellular location">
    <subcellularLocation>
        <location evidence="1">Cell projection</location>
        <location evidence="1">Cilium</location>
    </subcellularLocation>
    <subcellularLocation>
        <location evidence="2">Membrane</location>
        <topology evidence="2">Multi-pass membrane protein</topology>
    </subcellularLocation>
</comment>
<keyword evidence="7" id="KW-0969">Cilium</keyword>
<sequence length="537" mass="59773">MKAMKSVDVKEEIAEVHTAARSPSPKRASKPKSRSRSGSRRMSNGPSGDSGGGGDAPDTAQAQAETSDKSKTRDNWIKCDQNESLDIELPIHDQIKQGILGFVEKEIQKADVTGAKPSFVFYSHDPSGLDEKFLKNLSRPSSGHKEKRSPSYRKKKRHSSRARERDLQEFEIPGSSLSALEKVDDYLKEYNHDEVVTLSGELEIEPNDVENNNGSSKDHRHKPRKTRRKGRDDRQDTNANGRGVSPKVFKAALKSKPNAKPARPTELTTMLKSLEGSRTYHDTSIDNPFSSPSPLTSPNDDRMTPFSGRRPEKIYLQGGGTFRAVSRDRILSESQPPRDDDKYKQLSDFTPVDIALALQKAWRNCSPACHGVLGGLSLMHLLLISFSDSLDAGHLSFHAVVTMPYVAAYYFFCVLCLLSVLDRLDVASLDISRGPQLYFQPIVLVILYTACLLVCAAARTHDELMVYQYTSAIGNLTGNMTTPTIPSFYHTWTHLSIWRAVLSILGLVYFVISNPQDMVYANLSKLLQFKHSLQSIG</sequence>
<keyword evidence="5" id="KW-0970">Cilium biogenesis/degradation</keyword>
<evidence type="ECO:0000256" key="9">
    <source>
        <dbReference type="ARBA" id="ARBA00023273"/>
    </source>
</evidence>
<organism evidence="13 14">
    <name type="scientific">Plutella xylostella</name>
    <name type="common">Diamondback moth</name>
    <name type="synonym">Plutella maculipennis</name>
    <dbReference type="NCBI Taxonomy" id="51655"/>
    <lineage>
        <taxon>Eukaryota</taxon>
        <taxon>Metazoa</taxon>
        <taxon>Ecdysozoa</taxon>
        <taxon>Arthropoda</taxon>
        <taxon>Hexapoda</taxon>
        <taxon>Insecta</taxon>
        <taxon>Pterygota</taxon>
        <taxon>Neoptera</taxon>
        <taxon>Endopterygota</taxon>
        <taxon>Lepidoptera</taxon>
        <taxon>Glossata</taxon>
        <taxon>Ditrysia</taxon>
        <taxon>Yponomeutoidea</taxon>
        <taxon>Plutellidae</taxon>
        <taxon>Plutella</taxon>
    </lineage>
</organism>
<feature type="region of interest" description="Disordered" evidence="11">
    <location>
        <begin position="134"/>
        <end position="168"/>
    </location>
</feature>
<evidence type="ECO:0000256" key="5">
    <source>
        <dbReference type="ARBA" id="ARBA00022794"/>
    </source>
</evidence>
<feature type="compositionally biased region" description="Basic residues" evidence="11">
    <location>
        <begin position="27"/>
        <end position="39"/>
    </location>
</feature>
<evidence type="ECO:0000256" key="8">
    <source>
        <dbReference type="ARBA" id="ARBA00023136"/>
    </source>
</evidence>
<comment type="caution">
    <text evidence="13">The sequence shown here is derived from an EMBL/GenBank/DDBJ whole genome shotgun (WGS) entry which is preliminary data.</text>
</comment>
<feature type="transmembrane region" description="Helical" evidence="12">
    <location>
        <begin position="437"/>
        <end position="459"/>
    </location>
</feature>
<evidence type="ECO:0000256" key="6">
    <source>
        <dbReference type="ARBA" id="ARBA00022989"/>
    </source>
</evidence>
<feature type="compositionally biased region" description="Basic and acidic residues" evidence="11">
    <location>
        <begin position="1"/>
        <end position="15"/>
    </location>
</feature>
<evidence type="ECO:0000256" key="7">
    <source>
        <dbReference type="ARBA" id="ARBA00023069"/>
    </source>
</evidence>
<evidence type="ECO:0000256" key="12">
    <source>
        <dbReference type="SAM" id="Phobius"/>
    </source>
</evidence>
<proteinExistence type="inferred from homology"/>
<name>A0ABQ7QJ08_PLUXY</name>
<evidence type="ECO:0000256" key="1">
    <source>
        <dbReference type="ARBA" id="ARBA00004138"/>
    </source>
</evidence>
<feature type="region of interest" description="Disordered" evidence="11">
    <location>
        <begin position="278"/>
        <end position="310"/>
    </location>
</feature>
<feature type="compositionally biased region" description="Basic residues" evidence="11">
    <location>
        <begin position="145"/>
        <end position="160"/>
    </location>
</feature>
<keyword evidence="9" id="KW-0966">Cell projection</keyword>
<feature type="transmembrane region" description="Helical" evidence="12">
    <location>
        <begin position="368"/>
        <end position="387"/>
    </location>
</feature>
<evidence type="ECO:0000256" key="2">
    <source>
        <dbReference type="ARBA" id="ARBA00004141"/>
    </source>
</evidence>
<feature type="compositionally biased region" description="Polar residues" evidence="11">
    <location>
        <begin position="285"/>
        <end position="298"/>
    </location>
</feature>
<evidence type="ECO:0000313" key="14">
    <source>
        <dbReference type="Proteomes" id="UP000823941"/>
    </source>
</evidence>
<feature type="region of interest" description="Disordered" evidence="11">
    <location>
        <begin position="198"/>
        <end position="266"/>
    </location>
</feature>
<evidence type="ECO:0000313" key="13">
    <source>
        <dbReference type="EMBL" id="KAG7305181.1"/>
    </source>
</evidence>
<gene>
    <name evidence="13" type="ORF">JYU34_009212</name>
</gene>
<dbReference type="PANTHER" id="PTHR28388">
    <property type="entry name" value="TRANSMEMBRANE PROTEIN 237"/>
    <property type="match status" value="1"/>
</dbReference>
<evidence type="ECO:0000256" key="11">
    <source>
        <dbReference type="SAM" id="MobiDB-lite"/>
    </source>
</evidence>
<reference evidence="13 14" key="1">
    <citation type="submission" date="2021-06" db="EMBL/GenBank/DDBJ databases">
        <title>A haploid diamondback moth (Plutella xylostella L.) genome assembly resolves 31 chromosomes and identifies a diamide resistance mutation.</title>
        <authorList>
            <person name="Ward C.M."/>
            <person name="Perry K.D."/>
            <person name="Baker G."/>
            <person name="Powis K."/>
            <person name="Heckel D.G."/>
            <person name="Baxter S.W."/>
        </authorList>
    </citation>
    <scope>NUCLEOTIDE SEQUENCE [LARGE SCALE GENOMIC DNA]</scope>
    <source>
        <strain evidence="13 14">LV</strain>
        <tissue evidence="13">Single pupa</tissue>
    </source>
</reference>
<protein>
    <submittedName>
        <fullName evidence="13">Uncharacterized protein</fullName>
    </submittedName>
</protein>
<feature type="compositionally biased region" description="Basic and acidic residues" evidence="11">
    <location>
        <begin position="66"/>
        <end position="76"/>
    </location>
</feature>
<keyword evidence="8 12" id="KW-0472">Membrane</keyword>
<dbReference type="PANTHER" id="PTHR28388:SF1">
    <property type="entry name" value="TRANSMEMBRANE PROTEIN 237"/>
    <property type="match status" value="1"/>
</dbReference>
<comment type="similarity">
    <text evidence="3">Belongs to the TMEM237 family.</text>
</comment>
<comment type="function">
    <text evidence="10">Component of the transition zone in primary cilia. Required for ciliogenesis.</text>
</comment>
<accession>A0ABQ7QJ08</accession>
<dbReference type="EMBL" id="JAHIBW010000013">
    <property type="protein sequence ID" value="KAG7305181.1"/>
    <property type="molecule type" value="Genomic_DNA"/>
</dbReference>
<dbReference type="Pfam" id="PF15383">
    <property type="entry name" value="TMEM237"/>
    <property type="match status" value="1"/>
</dbReference>
<keyword evidence="6 12" id="KW-1133">Transmembrane helix</keyword>
<evidence type="ECO:0000256" key="4">
    <source>
        <dbReference type="ARBA" id="ARBA00022692"/>
    </source>
</evidence>
<feature type="region of interest" description="Disordered" evidence="11">
    <location>
        <begin position="1"/>
        <end position="76"/>
    </location>
</feature>